<dbReference type="PANTHER" id="PTHR11777">
    <property type="entry name" value="ALANYL-TRNA SYNTHETASE"/>
    <property type="match status" value="1"/>
</dbReference>
<evidence type="ECO:0000256" key="5">
    <source>
        <dbReference type="ARBA" id="ARBA00022840"/>
    </source>
</evidence>
<keyword evidence="4 11" id="KW-0547">Nucleotide-binding</keyword>
<name>A0ABV0IM90_9MICC</name>
<gene>
    <name evidence="11 14" type="primary">alaS</name>
    <name evidence="14" type="ORF">ABDK96_16350</name>
</gene>
<evidence type="ECO:0000256" key="11">
    <source>
        <dbReference type="HAMAP-Rule" id="MF_00036"/>
    </source>
</evidence>
<comment type="domain">
    <text evidence="11">Consists of three domains; the N-terminal catalytic domain, the editing domain and the C-terminal C-Ala domain. The editing domain removes incorrectly charged amino acids, while the C-Ala domain, along with tRNA(Ala), serves as a bridge to cooperatively bring together the editing and aminoacylation centers thus stimulating deacylation of misacylated tRNAs.</text>
</comment>
<dbReference type="GO" id="GO:0004813">
    <property type="term" value="F:alanine-tRNA ligase activity"/>
    <property type="evidence" value="ECO:0007669"/>
    <property type="project" value="UniProtKB-EC"/>
</dbReference>
<sequence length="920" mass="97950">MKSQDIASRWLDFFAQKDHAPVPSASLVSPDPSLLFTIAGMVPFIPYFLGQETPPYQRAASVQKCIRTADIEEVGKTVRHGTFFQMCGNFSFGDYFKEQAIPFAWELLTTPQEQGGYGLDPERLWVTVYEEDDEAARIWREDVGVPAERIQRLGKADNYWNTGQPGPGGPCSEIFYDRGPAYGQDGGPAVDDTRYMEIWNLVFMQYQLSEVRTKEDFDVAGELANKNIDTGLGLERLAMVLQGVENMYETDQVRPVLDRAAALAGKEYTSTEDPADPHYADDVRLRMVADHVRSALMLITDGVVPGNEGGGYVLRRLIRRAVRAMRLMGVTDPVLPELLPVSRDAMQGTYPEVGRDFDRISRVAYNEEKAFLRTIAAGTARMDSAVTAAKSAAQSPGATAAGISGADAFELHDTYGFPIDLTLEMAQEAGVAVDEAGFRELMTEQRTRARQDAKSKKSGHVDSSAYRELQAGGDTVFTGYTEHTTASRIRGLLSGGQQVASAAAGQELELVLDATPFYAESGGQAADTGYITGDGFVLEVMDVQAPVRGLSVHRVKVTEGEVPAGAEAVGAIDLQRRLDAQKAHTGTHLVHAALHQILGPEATQSGSFNKEGYLRFDFRWGEAMSEMARSEVEDVSNLAIRDNHPVLTREMSLEEARGLGAMSLFGEKYGDRVRVVEVNGAWSRELCGGTHVGATAEIGSLALLGEQSVGSGNRRVEALVGLDAFRHLATERTLVNELTGLLKVPADQVKDRVAGTLARLKDVEKELAGLRAAQLQAEAGRLVEQAVDVSGAQATVRLLAHDAGPVGSGDELRSLVLDLRSRLENASGNAAGTAAVVAMAGTAKGRPLVVIGTNQAARDAGLKAGALVKTACGVLGGGGGGKDDVAQGGGQDAGRIADALSAVRGAVAAGVGAATGAAGA</sequence>
<dbReference type="SUPFAM" id="SSF55681">
    <property type="entry name" value="Class II aaRS and biotin synthetases"/>
    <property type="match status" value="1"/>
</dbReference>
<dbReference type="InterPro" id="IPR012947">
    <property type="entry name" value="tRNA_SAD"/>
</dbReference>
<organism evidence="14 15">
    <name type="scientific">Citricoccus nitrophenolicus</name>
    <dbReference type="NCBI Taxonomy" id="863575"/>
    <lineage>
        <taxon>Bacteria</taxon>
        <taxon>Bacillati</taxon>
        <taxon>Actinomycetota</taxon>
        <taxon>Actinomycetes</taxon>
        <taxon>Micrococcales</taxon>
        <taxon>Micrococcaceae</taxon>
        <taxon>Citricoccus</taxon>
    </lineage>
</organism>
<evidence type="ECO:0000256" key="2">
    <source>
        <dbReference type="ARBA" id="ARBA00022555"/>
    </source>
</evidence>
<dbReference type="EC" id="6.1.1.7" evidence="11"/>
<comment type="catalytic activity">
    <reaction evidence="10 11">
        <text>tRNA(Ala) + L-alanine + ATP = L-alanyl-tRNA(Ala) + AMP + diphosphate</text>
        <dbReference type="Rhea" id="RHEA:12540"/>
        <dbReference type="Rhea" id="RHEA-COMP:9657"/>
        <dbReference type="Rhea" id="RHEA-COMP:9923"/>
        <dbReference type="ChEBI" id="CHEBI:30616"/>
        <dbReference type="ChEBI" id="CHEBI:33019"/>
        <dbReference type="ChEBI" id="CHEBI:57972"/>
        <dbReference type="ChEBI" id="CHEBI:78442"/>
        <dbReference type="ChEBI" id="CHEBI:78497"/>
        <dbReference type="ChEBI" id="CHEBI:456215"/>
        <dbReference type="EC" id="6.1.1.7"/>
    </reaction>
</comment>
<evidence type="ECO:0000313" key="14">
    <source>
        <dbReference type="EMBL" id="MEO9249255.1"/>
    </source>
</evidence>
<feature type="binding site" evidence="11">
    <location>
        <position position="687"/>
    </location>
    <ligand>
        <name>Zn(2+)</name>
        <dbReference type="ChEBI" id="CHEBI:29105"/>
    </ligand>
</feature>
<comment type="function">
    <text evidence="9 11">Catalyzes the attachment of alanine to tRNA(Ala) in a two-step reaction: alanine is first activated by ATP to form Ala-AMP and then transferred to the acceptor end of tRNA(Ala). Also edits incorrectly charged Ser-tRNA(Ala) and Gly-tRNA(Ala) via its editing domain.</text>
</comment>
<evidence type="ECO:0000256" key="10">
    <source>
        <dbReference type="ARBA" id="ARBA00048300"/>
    </source>
</evidence>
<dbReference type="SUPFAM" id="SSF55186">
    <property type="entry name" value="ThrRS/AlaRS common domain"/>
    <property type="match status" value="1"/>
</dbReference>
<evidence type="ECO:0000256" key="9">
    <source>
        <dbReference type="ARBA" id="ARBA00024779"/>
    </source>
</evidence>
<dbReference type="CDD" id="cd00673">
    <property type="entry name" value="AlaRS_core"/>
    <property type="match status" value="1"/>
</dbReference>
<dbReference type="InterPro" id="IPR009000">
    <property type="entry name" value="Transl_B-barrel_sf"/>
</dbReference>
<dbReference type="InterPro" id="IPR018163">
    <property type="entry name" value="Thr/Ala-tRNA-synth_IIc_edit"/>
</dbReference>
<evidence type="ECO:0000256" key="4">
    <source>
        <dbReference type="ARBA" id="ARBA00022741"/>
    </source>
</evidence>
<reference evidence="14 15" key="1">
    <citation type="submission" date="2024-05" db="EMBL/GenBank/DDBJ databases">
        <authorList>
            <person name="Yi C."/>
        </authorList>
    </citation>
    <scope>NUCLEOTIDE SEQUENCE [LARGE SCALE GENOMIC DNA]</scope>
    <source>
        <strain evidence="14 15">XS13</strain>
    </source>
</reference>
<keyword evidence="15" id="KW-1185">Reference proteome</keyword>
<keyword evidence="11" id="KW-0862">Zinc</keyword>
<dbReference type="InterPro" id="IPR045864">
    <property type="entry name" value="aa-tRNA-synth_II/BPL/LPL"/>
</dbReference>
<keyword evidence="8 11" id="KW-0030">Aminoacyl-tRNA synthetase</keyword>
<accession>A0ABV0IM90</accession>
<keyword evidence="12" id="KW-0175">Coiled coil</keyword>
<dbReference type="SUPFAM" id="SSF50447">
    <property type="entry name" value="Translation proteins"/>
    <property type="match status" value="1"/>
</dbReference>
<keyword evidence="2 11" id="KW-0820">tRNA-binding</keyword>
<keyword evidence="3 11" id="KW-0436">Ligase</keyword>
<dbReference type="InterPro" id="IPR018165">
    <property type="entry name" value="Ala-tRNA-synth_IIc_core"/>
</dbReference>
<dbReference type="Pfam" id="PF02272">
    <property type="entry name" value="DHHA1"/>
    <property type="match status" value="1"/>
</dbReference>
<keyword evidence="11" id="KW-0963">Cytoplasm</keyword>
<dbReference type="InterPro" id="IPR018162">
    <property type="entry name" value="Ala-tRNA-ligase_IIc_anticod-bd"/>
</dbReference>
<keyword evidence="6 11" id="KW-0694">RNA-binding</keyword>
<dbReference type="InterPro" id="IPR003156">
    <property type="entry name" value="DHHA1_dom"/>
</dbReference>
<dbReference type="Gene3D" id="2.40.30.130">
    <property type="match status" value="1"/>
</dbReference>
<evidence type="ECO:0000256" key="8">
    <source>
        <dbReference type="ARBA" id="ARBA00023146"/>
    </source>
</evidence>
<comment type="caution">
    <text evidence="14">The sequence shown here is derived from an EMBL/GenBank/DDBJ whole genome shotgun (WGS) entry which is preliminary data.</text>
</comment>
<evidence type="ECO:0000313" key="15">
    <source>
        <dbReference type="Proteomes" id="UP001484097"/>
    </source>
</evidence>
<dbReference type="PRINTS" id="PR00980">
    <property type="entry name" value="TRNASYNTHALA"/>
</dbReference>
<feature type="binding site" evidence="11">
    <location>
        <position position="584"/>
    </location>
    <ligand>
        <name>Zn(2+)</name>
        <dbReference type="ChEBI" id="CHEBI:29105"/>
    </ligand>
</feature>
<evidence type="ECO:0000256" key="7">
    <source>
        <dbReference type="ARBA" id="ARBA00022917"/>
    </source>
</evidence>
<evidence type="ECO:0000256" key="3">
    <source>
        <dbReference type="ARBA" id="ARBA00022598"/>
    </source>
</evidence>
<evidence type="ECO:0000256" key="12">
    <source>
        <dbReference type="SAM" id="Coils"/>
    </source>
</evidence>
<keyword evidence="7 11" id="KW-0648">Protein biosynthesis</keyword>
<dbReference type="Gene3D" id="6.10.250.550">
    <property type="match status" value="1"/>
</dbReference>
<dbReference type="InterPro" id="IPR050058">
    <property type="entry name" value="Ala-tRNA_ligase"/>
</dbReference>
<dbReference type="Pfam" id="PF01411">
    <property type="entry name" value="tRNA-synt_2c"/>
    <property type="match status" value="1"/>
</dbReference>
<dbReference type="InterPro" id="IPR002318">
    <property type="entry name" value="Ala-tRNA-lgiase_IIc"/>
</dbReference>
<evidence type="ECO:0000259" key="13">
    <source>
        <dbReference type="PROSITE" id="PS50860"/>
    </source>
</evidence>
<dbReference type="Gene3D" id="3.30.980.10">
    <property type="entry name" value="Threonyl-trna Synthetase, Chain A, domain 2"/>
    <property type="match status" value="1"/>
</dbReference>
<dbReference type="PROSITE" id="PS50860">
    <property type="entry name" value="AA_TRNA_LIGASE_II_ALA"/>
    <property type="match status" value="1"/>
</dbReference>
<dbReference type="NCBIfam" id="TIGR00344">
    <property type="entry name" value="alaS"/>
    <property type="match status" value="1"/>
</dbReference>
<dbReference type="Gene3D" id="3.30.54.20">
    <property type="match status" value="1"/>
</dbReference>
<dbReference type="SUPFAM" id="SSF101353">
    <property type="entry name" value="Putative anticodon-binding domain of alanyl-tRNA synthetase (AlaRS)"/>
    <property type="match status" value="1"/>
</dbReference>
<dbReference type="InterPro" id="IPR023033">
    <property type="entry name" value="Ala_tRNA_ligase_euk/bac"/>
</dbReference>
<dbReference type="Proteomes" id="UP001484097">
    <property type="component" value="Unassembled WGS sequence"/>
</dbReference>
<comment type="similarity">
    <text evidence="1 11">Belongs to the class-II aminoacyl-tRNA synthetase family.</text>
</comment>
<dbReference type="SMART" id="SM00863">
    <property type="entry name" value="tRNA_SAD"/>
    <property type="match status" value="1"/>
</dbReference>
<feature type="coiled-coil region" evidence="12">
    <location>
        <begin position="746"/>
        <end position="773"/>
    </location>
</feature>
<keyword evidence="5 11" id="KW-0067">ATP-binding</keyword>
<feature type="binding site" evidence="11">
    <location>
        <position position="588"/>
    </location>
    <ligand>
        <name>Zn(2+)</name>
        <dbReference type="ChEBI" id="CHEBI:29105"/>
    </ligand>
</feature>
<dbReference type="Gene3D" id="3.30.930.10">
    <property type="entry name" value="Bira Bifunctional Protein, Domain 2"/>
    <property type="match status" value="1"/>
</dbReference>
<comment type="cofactor">
    <cofactor evidence="11">
        <name>Zn(2+)</name>
        <dbReference type="ChEBI" id="CHEBI:29105"/>
    </cofactor>
    <text evidence="11">Binds 1 zinc ion per subunit.</text>
</comment>
<dbReference type="HAMAP" id="MF_00036_B">
    <property type="entry name" value="Ala_tRNA_synth_B"/>
    <property type="match status" value="1"/>
</dbReference>
<dbReference type="EMBL" id="JBDXMX010000013">
    <property type="protein sequence ID" value="MEO9249255.1"/>
    <property type="molecule type" value="Genomic_DNA"/>
</dbReference>
<feature type="binding site" evidence="11">
    <location>
        <position position="691"/>
    </location>
    <ligand>
        <name>Zn(2+)</name>
        <dbReference type="ChEBI" id="CHEBI:29105"/>
    </ligand>
</feature>
<feature type="domain" description="Alanyl-transfer RNA synthetases family profile" evidence="13">
    <location>
        <begin position="1"/>
        <end position="730"/>
    </location>
</feature>
<dbReference type="Pfam" id="PF07973">
    <property type="entry name" value="tRNA_SAD"/>
    <property type="match status" value="1"/>
</dbReference>
<keyword evidence="11" id="KW-0479">Metal-binding</keyword>
<proteinExistence type="inferred from homology"/>
<dbReference type="PANTHER" id="PTHR11777:SF9">
    <property type="entry name" value="ALANINE--TRNA LIGASE, CYTOPLASMIC"/>
    <property type="match status" value="1"/>
</dbReference>
<evidence type="ECO:0000256" key="1">
    <source>
        <dbReference type="ARBA" id="ARBA00008226"/>
    </source>
</evidence>
<dbReference type="Gene3D" id="3.10.310.40">
    <property type="match status" value="1"/>
</dbReference>
<dbReference type="InterPro" id="IPR018164">
    <property type="entry name" value="Ala-tRNA-synth_IIc_N"/>
</dbReference>
<protein>
    <recommendedName>
        <fullName evidence="11">Alanine--tRNA ligase</fullName>
        <ecNumber evidence="11">6.1.1.7</ecNumber>
    </recommendedName>
    <alternativeName>
        <fullName evidence="11">Alanyl-tRNA synthetase</fullName>
        <shortName evidence="11">AlaRS</shortName>
    </alternativeName>
</protein>
<comment type="subcellular location">
    <subcellularLocation>
        <location evidence="11">Cytoplasm</location>
    </subcellularLocation>
</comment>
<evidence type="ECO:0000256" key="6">
    <source>
        <dbReference type="ARBA" id="ARBA00022884"/>
    </source>
</evidence>
<dbReference type="RefSeq" id="WP_347922098.1">
    <property type="nucleotide sequence ID" value="NZ_JBDXMX010000013.1"/>
</dbReference>